<reference evidence="3" key="1">
    <citation type="submission" date="2019-06" db="EMBL/GenBank/DDBJ databases">
        <title>Genomics analysis of Aphanomyces spp. identifies a new class of oomycete effector associated with host adaptation.</title>
        <authorList>
            <person name="Gaulin E."/>
        </authorList>
    </citation>
    <scope>NUCLEOTIDE SEQUENCE</scope>
    <source>
        <strain evidence="3">CBS 578.67</strain>
    </source>
</reference>
<feature type="compositionally biased region" description="Polar residues" evidence="1">
    <location>
        <begin position="211"/>
        <end position="222"/>
    </location>
</feature>
<dbReference type="InterPro" id="IPR057670">
    <property type="entry name" value="SH3_retrovirus"/>
</dbReference>
<feature type="domain" description="Integrase catalytic" evidence="2">
    <location>
        <begin position="1"/>
        <end position="95"/>
    </location>
</feature>
<dbReference type="CDD" id="cd09272">
    <property type="entry name" value="RNase_HI_RT_Ty1"/>
    <property type="match status" value="1"/>
</dbReference>
<dbReference type="InterPro" id="IPR043502">
    <property type="entry name" value="DNA/RNA_pol_sf"/>
</dbReference>
<dbReference type="PANTHER" id="PTHR11439">
    <property type="entry name" value="GAG-POL-RELATED RETROTRANSPOSON"/>
    <property type="match status" value="1"/>
</dbReference>
<dbReference type="Pfam" id="PF07727">
    <property type="entry name" value="RVT_2"/>
    <property type="match status" value="1"/>
</dbReference>
<organism evidence="3">
    <name type="scientific">Aphanomyces stellatus</name>
    <dbReference type="NCBI Taxonomy" id="120398"/>
    <lineage>
        <taxon>Eukaryota</taxon>
        <taxon>Sar</taxon>
        <taxon>Stramenopiles</taxon>
        <taxon>Oomycota</taxon>
        <taxon>Saprolegniomycetes</taxon>
        <taxon>Saprolegniales</taxon>
        <taxon>Verrucalvaceae</taxon>
        <taxon>Aphanomyces</taxon>
    </lineage>
</organism>
<comment type="caution">
    <text evidence="3">The sequence shown here is derived from an EMBL/GenBank/DDBJ whole genome shotgun (WGS) entry which is preliminary data.</text>
</comment>
<gene>
    <name evidence="3" type="ORF">As57867_019656</name>
</gene>
<dbReference type="GO" id="GO:0015074">
    <property type="term" value="P:DNA integration"/>
    <property type="evidence" value="ECO:0007669"/>
    <property type="project" value="InterPro"/>
</dbReference>
<dbReference type="InterPro" id="IPR013103">
    <property type="entry name" value="RVT_2"/>
</dbReference>
<evidence type="ECO:0000256" key="1">
    <source>
        <dbReference type="SAM" id="MobiDB-lite"/>
    </source>
</evidence>
<accession>A0A6A4XZF6</accession>
<dbReference type="Gene3D" id="3.30.420.10">
    <property type="entry name" value="Ribonuclease H-like superfamily/Ribonuclease H"/>
    <property type="match status" value="1"/>
</dbReference>
<feature type="compositionally biased region" description="Polar residues" evidence="1">
    <location>
        <begin position="188"/>
        <end position="198"/>
    </location>
</feature>
<dbReference type="Pfam" id="PF25597">
    <property type="entry name" value="SH3_retrovirus"/>
    <property type="match status" value="1"/>
</dbReference>
<dbReference type="InterPro" id="IPR001584">
    <property type="entry name" value="Integrase_cat-core"/>
</dbReference>
<evidence type="ECO:0000313" key="3">
    <source>
        <dbReference type="EMBL" id="KAF0688675.1"/>
    </source>
</evidence>
<protein>
    <recommendedName>
        <fullName evidence="2">Integrase catalytic domain-containing protein</fullName>
    </recommendedName>
</protein>
<dbReference type="AlphaFoldDB" id="A0A6A4XZF6"/>
<feature type="compositionally biased region" description="Basic and acidic residues" evidence="1">
    <location>
        <begin position="223"/>
        <end position="232"/>
    </location>
</feature>
<evidence type="ECO:0000259" key="2">
    <source>
        <dbReference type="PROSITE" id="PS50994"/>
    </source>
</evidence>
<feature type="non-terminal residue" evidence="3">
    <location>
        <position position="805"/>
    </location>
</feature>
<dbReference type="EMBL" id="VJMH01006710">
    <property type="protein sequence ID" value="KAF0688675.1"/>
    <property type="molecule type" value="Genomic_DNA"/>
</dbReference>
<dbReference type="OrthoDB" id="158631at2759"/>
<proteinExistence type="predicted"/>
<dbReference type="PROSITE" id="PS50994">
    <property type="entry name" value="INTEGRASE"/>
    <property type="match status" value="1"/>
</dbReference>
<sequence length="805" mass="91308">MTDNAKEYMSKELNAYCSGIGIEQLYTNPYSPEENCVVEKSNYTFMNKVRCILQASGMDNVYWGEALNYVVYTENRSPTKALGGKTPFEALYGRKPNINHLRPFGCTAFAFIDKAKRAKLDPRAIKCVFVGYASQHKSYRLIDYEVMKTHFTNDKKVQFNDQITTVPLQDCPSENVEVEDEEDVKAVSTHQQHSTQVSVGAPIVDTDRDPSASSQPSEGQVSDTDHEEHVSSDQESSDSDVEPENPMGLEAISGGRHQVLSVDTVNDAPQSFADIEPSPNKQAWLDVTHEEYDALVNNGTWVLTELPAGRKALACKWLWRNKFDAVGHFTKYKARLVIKGFMQRYGLDYVEIFAPVLRYNTLRLVLFLVTSNGWIIRQMDVKTAFLNGYLDEDTEIYMAQPPNFAVPGMEHLVCKLLKAIYGLKQAPRCWYLTFHEFLVSISFERCIKEVCLYIKRVGDSMVLLTVYVDDITITGNDNQEIEKACDALKQRFEMTDLGKFKSILGIQVEIKDKVVTMSQQGYVEQLLEKFNMVDSNPVGQVLEPSTLNPSEMKTLNLPYRELVGSLQYLVTCTRPDIANAVRSLSKYLSCFDESHWRQAKRVLRYLMGTKSLCLKIDSTNQVGAFQVEAYCDADFANSCEDRRSISGFLVMFLGSCLSARSRKHTMVTLSTAEAEYSALCDLVKELLWYIELLEELGFPQRSIVVHCDNQSAIAIAKNPGHHERTKHISTKYHFVPDQVEKGRIQLQYCPTTFDGRRHPDQGDSARAIRDPAIQDGSRRWTHELSGSMRNTQELTSAFMHCPYPI</sequence>
<feature type="region of interest" description="Disordered" evidence="1">
    <location>
        <begin position="170"/>
        <end position="250"/>
    </location>
</feature>
<dbReference type="InterPro" id="IPR012337">
    <property type="entry name" value="RNaseH-like_sf"/>
</dbReference>
<name>A0A6A4XZF6_9STRA</name>
<dbReference type="PANTHER" id="PTHR11439:SF440">
    <property type="entry name" value="INTEGRASE CATALYTIC DOMAIN-CONTAINING PROTEIN"/>
    <property type="match status" value="1"/>
</dbReference>
<dbReference type="InterPro" id="IPR036397">
    <property type="entry name" value="RNaseH_sf"/>
</dbReference>
<dbReference type="GO" id="GO:0003676">
    <property type="term" value="F:nucleic acid binding"/>
    <property type="evidence" value="ECO:0007669"/>
    <property type="project" value="InterPro"/>
</dbReference>
<dbReference type="SUPFAM" id="SSF53098">
    <property type="entry name" value="Ribonuclease H-like"/>
    <property type="match status" value="1"/>
</dbReference>
<dbReference type="SUPFAM" id="SSF56672">
    <property type="entry name" value="DNA/RNA polymerases"/>
    <property type="match status" value="1"/>
</dbReference>